<evidence type="ECO:0000313" key="2">
    <source>
        <dbReference type="Proteomes" id="UP000663400"/>
    </source>
</evidence>
<dbReference type="EMBL" id="CP071517">
    <property type="protein sequence ID" value="QSX74171.1"/>
    <property type="molecule type" value="Genomic_DNA"/>
</dbReference>
<reference evidence="1 2" key="1">
    <citation type="submission" date="2021-02" db="EMBL/GenBank/DDBJ databases">
        <title>Lysobacter arenosi sp. nov., isolated from soil of gangwondo yeongwol, south Korea.</title>
        <authorList>
            <person name="Kim K.R."/>
            <person name="Kim K.H."/>
            <person name="Jeon C.O."/>
        </authorList>
    </citation>
    <scope>NUCLEOTIDE SEQUENCE [LARGE SCALE GENOMIC DNA]</scope>
    <source>
        <strain evidence="1 2">R7</strain>
    </source>
</reference>
<dbReference type="Proteomes" id="UP000663400">
    <property type="component" value="Chromosome"/>
</dbReference>
<proteinExistence type="predicted"/>
<organism evidence="1 2">
    <name type="scientific">Lysobacter arenosi</name>
    <dbReference type="NCBI Taxonomy" id="2795387"/>
    <lineage>
        <taxon>Bacteria</taxon>
        <taxon>Pseudomonadati</taxon>
        <taxon>Pseudomonadota</taxon>
        <taxon>Gammaproteobacteria</taxon>
        <taxon>Lysobacterales</taxon>
        <taxon>Lysobacteraceae</taxon>
        <taxon>Lysobacter</taxon>
    </lineage>
</organism>
<gene>
    <name evidence="1" type="ORF">HIV01_013280</name>
</gene>
<dbReference type="RefSeq" id="WP_200607828.1">
    <property type="nucleotide sequence ID" value="NZ_CP071517.1"/>
</dbReference>
<keyword evidence="2" id="KW-1185">Reference proteome</keyword>
<evidence type="ECO:0000313" key="1">
    <source>
        <dbReference type="EMBL" id="QSX74171.1"/>
    </source>
</evidence>
<accession>A0ABX7RB17</accession>
<name>A0ABX7RB17_9GAMM</name>
<protein>
    <submittedName>
        <fullName evidence="1">Uncharacterized protein</fullName>
    </submittedName>
</protein>
<sequence length="226" mass="25257">MQTGSRRSRGQAHFGDHAAALRWQEAIQTAQHDLADDLALLIGGDGLDRDSYLRWLAAENALCRTGAFVLESMAPALSTPALRQWAGERTQKMRDWERMAAADVRRTDGIVAIAPVAAEPWRDFVERHRRQRPYRVLGAIALHEAVTGGMARQALVAVLERSFLPVRGCTYLLHRLLAADDGCDWRWLWQQADEGAQRRALCDGAWHAATLYRRIVQAALQGPQGL</sequence>